<proteinExistence type="predicted"/>
<organism evidence="2 3">
    <name type="scientific">Bdellovibrio bacteriovorus</name>
    <dbReference type="NCBI Taxonomy" id="959"/>
    <lineage>
        <taxon>Bacteria</taxon>
        <taxon>Pseudomonadati</taxon>
        <taxon>Bdellovibrionota</taxon>
        <taxon>Bdellovibrionia</taxon>
        <taxon>Bdellovibrionales</taxon>
        <taxon>Pseudobdellovibrionaceae</taxon>
        <taxon>Bdellovibrio</taxon>
    </lineage>
</organism>
<sequence length="265" mass="29863">MMAVVLVLAVAGFLLYRHKTWKAQSWPAEGVRPPAWQAHRGFWKAGAQENSYSSFVKAREMGFQMFELDVRLSKDEVPVVFHDGDLKRIAQKDLRVTDVAAADLKAWAGACTLEEVLASQDIPATINIEIKSNAVFDSRLEKRVAQLVRKYHREKEVMFSSFNPASIWRLGRLLPQVPRALLATGEDDPENKIYLKKLWLAPYIGANALNLDYRFVTPNEVRAYKERGIPVALWTVNDLDRGKAYLQAGAISIISDVEKAADSFS</sequence>
<dbReference type="InterPro" id="IPR017946">
    <property type="entry name" value="PLC-like_Pdiesterase_TIM-brl"/>
</dbReference>
<dbReference type="PANTHER" id="PTHR46211">
    <property type="entry name" value="GLYCEROPHOSPHORYL DIESTER PHOSPHODIESTERASE"/>
    <property type="match status" value="1"/>
</dbReference>
<dbReference type="GO" id="GO:0006629">
    <property type="term" value="P:lipid metabolic process"/>
    <property type="evidence" value="ECO:0007669"/>
    <property type="project" value="InterPro"/>
</dbReference>
<feature type="domain" description="GP-PDE" evidence="1">
    <location>
        <begin position="34"/>
        <end position="265"/>
    </location>
</feature>
<dbReference type="AlphaFoldDB" id="A0A1Z3N809"/>
<evidence type="ECO:0000259" key="1">
    <source>
        <dbReference type="PROSITE" id="PS51704"/>
    </source>
</evidence>
<dbReference type="Proteomes" id="UP000197003">
    <property type="component" value="Chromosome"/>
</dbReference>
<dbReference type="GO" id="GO:0008081">
    <property type="term" value="F:phosphoric diester hydrolase activity"/>
    <property type="evidence" value="ECO:0007669"/>
    <property type="project" value="InterPro"/>
</dbReference>
<evidence type="ECO:0000313" key="2">
    <source>
        <dbReference type="EMBL" id="ASD63551.1"/>
    </source>
</evidence>
<protein>
    <submittedName>
        <fullName evidence="2">Glycerophosphodiester phosphodiesterase</fullName>
    </submittedName>
</protein>
<dbReference type="PANTHER" id="PTHR46211:SF1">
    <property type="entry name" value="GLYCEROPHOSPHODIESTER PHOSPHODIESTERASE, CYTOPLASMIC"/>
    <property type="match status" value="1"/>
</dbReference>
<dbReference type="RefSeq" id="WP_088565086.1">
    <property type="nucleotide sequence ID" value="NZ_CP020946.1"/>
</dbReference>
<dbReference type="OrthoDB" id="384721at2"/>
<reference evidence="2 3" key="1">
    <citation type="submission" date="2017-04" db="EMBL/GenBank/DDBJ databases">
        <title>Whole genome sequence of Bdellovibrio bacteriovorus strain SSB218315.</title>
        <authorList>
            <person name="Oyedara O."/>
            <person name="Rodriguez-Perez M.A."/>
        </authorList>
    </citation>
    <scope>NUCLEOTIDE SEQUENCE [LARGE SCALE GENOMIC DNA]</scope>
    <source>
        <strain evidence="2 3">SSB218315</strain>
    </source>
</reference>
<dbReference type="SUPFAM" id="SSF51695">
    <property type="entry name" value="PLC-like phosphodiesterases"/>
    <property type="match status" value="1"/>
</dbReference>
<dbReference type="InterPro" id="IPR030395">
    <property type="entry name" value="GP_PDE_dom"/>
</dbReference>
<dbReference type="Gene3D" id="3.20.20.190">
    <property type="entry name" value="Phosphatidylinositol (PI) phosphodiesterase"/>
    <property type="match status" value="1"/>
</dbReference>
<dbReference type="EMBL" id="CP020946">
    <property type="protein sequence ID" value="ASD63551.1"/>
    <property type="molecule type" value="Genomic_DNA"/>
</dbReference>
<evidence type="ECO:0000313" key="3">
    <source>
        <dbReference type="Proteomes" id="UP000197003"/>
    </source>
</evidence>
<accession>A0A1Z3N809</accession>
<dbReference type="PROSITE" id="PS51704">
    <property type="entry name" value="GP_PDE"/>
    <property type="match status" value="1"/>
</dbReference>
<name>A0A1Z3N809_BDEBC</name>
<gene>
    <name evidence="2" type="ORF">B9G79_08180</name>
</gene>
<dbReference type="Pfam" id="PF03009">
    <property type="entry name" value="GDPD"/>
    <property type="match status" value="1"/>
</dbReference>
<dbReference type="CDD" id="cd08556">
    <property type="entry name" value="GDPD"/>
    <property type="match status" value="1"/>
</dbReference>